<organism evidence="2 3">
    <name type="scientific">Euphydryas editha</name>
    <name type="common">Edith's checkerspot</name>
    <dbReference type="NCBI Taxonomy" id="104508"/>
    <lineage>
        <taxon>Eukaryota</taxon>
        <taxon>Metazoa</taxon>
        <taxon>Ecdysozoa</taxon>
        <taxon>Arthropoda</taxon>
        <taxon>Hexapoda</taxon>
        <taxon>Insecta</taxon>
        <taxon>Pterygota</taxon>
        <taxon>Neoptera</taxon>
        <taxon>Endopterygota</taxon>
        <taxon>Lepidoptera</taxon>
        <taxon>Glossata</taxon>
        <taxon>Ditrysia</taxon>
        <taxon>Papilionoidea</taxon>
        <taxon>Nymphalidae</taxon>
        <taxon>Nymphalinae</taxon>
        <taxon>Euphydryas</taxon>
    </lineage>
</organism>
<keyword evidence="3" id="KW-1185">Reference proteome</keyword>
<comment type="caution">
    <text evidence="2">The sequence shown here is derived from an EMBL/GenBank/DDBJ whole genome shotgun (WGS) entry which is preliminary data.</text>
</comment>
<feature type="compositionally biased region" description="Basic and acidic residues" evidence="1">
    <location>
        <begin position="31"/>
        <end position="59"/>
    </location>
</feature>
<dbReference type="EMBL" id="CAKOGL010000001">
    <property type="protein sequence ID" value="CAH2083716.1"/>
    <property type="molecule type" value="Genomic_DNA"/>
</dbReference>
<feature type="region of interest" description="Disordered" evidence="1">
    <location>
        <begin position="31"/>
        <end position="70"/>
    </location>
</feature>
<evidence type="ECO:0000313" key="3">
    <source>
        <dbReference type="Proteomes" id="UP001153954"/>
    </source>
</evidence>
<evidence type="ECO:0000256" key="1">
    <source>
        <dbReference type="SAM" id="MobiDB-lite"/>
    </source>
</evidence>
<reference evidence="2" key="1">
    <citation type="submission" date="2022-03" db="EMBL/GenBank/DDBJ databases">
        <authorList>
            <person name="Tunstrom K."/>
        </authorList>
    </citation>
    <scope>NUCLEOTIDE SEQUENCE</scope>
</reference>
<dbReference type="AlphaFoldDB" id="A0AAU9T9I4"/>
<protein>
    <submittedName>
        <fullName evidence="2">Uncharacterized protein</fullName>
    </submittedName>
</protein>
<evidence type="ECO:0000313" key="2">
    <source>
        <dbReference type="EMBL" id="CAH2083716.1"/>
    </source>
</evidence>
<proteinExistence type="predicted"/>
<gene>
    <name evidence="2" type="ORF">EEDITHA_LOCUS358</name>
</gene>
<feature type="compositionally biased region" description="Low complexity" evidence="1">
    <location>
        <begin position="61"/>
        <end position="70"/>
    </location>
</feature>
<dbReference type="Proteomes" id="UP001153954">
    <property type="component" value="Unassembled WGS sequence"/>
</dbReference>
<sequence>MVNLVEKMRASIVGTVGQMMHTKLARIEKRLLPEKSYHPPLAADKRKEAAQKTAKEKPAPKQKALAPPES</sequence>
<name>A0AAU9T9I4_EUPED</name>
<accession>A0AAU9T9I4</accession>